<comment type="subcellular location">
    <subcellularLocation>
        <location evidence="1">Mitochondrion</location>
    </subcellularLocation>
</comment>
<evidence type="ECO:0000256" key="1">
    <source>
        <dbReference type="ARBA" id="ARBA00004173"/>
    </source>
</evidence>
<evidence type="ECO:0000256" key="7">
    <source>
        <dbReference type="ARBA" id="ARBA00041606"/>
    </source>
</evidence>
<feature type="region of interest" description="Disordered" evidence="11">
    <location>
        <begin position="1"/>
        <end position="22"/>
    </location>
</feature>
<keyword evidence="5 9" id="KW-0687">Ribonucleoprotein</keyword>
<evidence type="ECO:0000256" key="8">
    <source>
        <dbReference type="ARBA" id="ARBA00062683"/>
    </source>
</evidence>
<dbReference type="Pfam" id="PF21251">
    <property type="entry name" value="Ribosomal_uS5m_N"/>
    <property type="match status" value="1"/>
</dbReference>
<keyword evidence="4" id="KW-0496">Mitochondrion</keyword>
<dbReference type="FunFam" id="3.30.230.10:FF:000002">
    <property type="entry name" value="30S ribosomal protein S5"/>
    <property type="match status" value="1"/>
</dbReference>
<accession>A0A7R9KV22</accession>
<dbReference type="Gene3D" id="3.30.230.10">
    <property type="match status" value="1"/>
</dbReference>
<evidence type="ECO:0000259" key="12">
    <source>
        <dbReference type="PROSITE" id="PS50881"/>
    </source>
</evidence>
<dbReference type="InterPro" id="IPR013810">
    <property type="entry name" value="Ribosomal_uS5_N"/>
</dbReference>
<comment type="similarity">
    <text evidence="2 10">Belongs to the universal ribosomal protein uS5 family.</text>
</comment>
<evidence type="ECO:0000256" key="10">
    <source>
        <dbReference type="RuleBase" id="RU003823"/>
    </source>
</evidence>
<evidence type="ECO:0000256" key="3">
    <source>
        <dbReference type="ARBA" id="ARBA00022980"/>
    </source>
</evidence>
<comment type="subunit">
    <text evidence="8">Component of the mitochondrial ribosome small subunit (28S) which comprises a 12S rRNA and about 30 distinct proteins.</text>
</comment>
<dbReference type="EMBL" id="OC862148">
    <property type="protein sequence ID" value="CAD7629979.1"/>
    <property type="molecule type" value="Genomic_DNA"/>
</dbReference>
<evidence type="ECO:0000313" key="14">
    <source>
        <dbReference type="Proteomes" id="UP000759131"/>
    </source>
</evidence>
<evidence type="ECO:0000256" key="5">
    <source>
        <dbReference type="ARBA" id="ARBA00023274"/>
    </source>
</evidence>
<dbReference type="InterPro" id="IPR000851">
    <property type="entry name" value="Ribosomal_uS5"/>
</dbReference>
<dbReference type="GO" id="GO:0005743">
    <property type="term" value="C:mitochondrial inner membrane"/>
    <property type="evidence" value="ECO:0007669"/>
    <property type="project" value="UniProtKB-ARBA"/>
</dbReference>
<name>A0A7R9KV22_9ACAR</name>
<evidence type="ECO:0000256" key="2">
    <source>
        <dbReference type="ARBA" id="ARBA00008945"/>
    </source>
</evidence>
<dbReference type="AlphaFoldDB" id="A0A7R9KV22"/>
<proteinExistence type="inferred from homology"/>
<dbReference type="GO" id="GO:0006412">
    <property type="term" value="P:translation"/>
    <property type="evidence" value="ECO:0007669"/>
    <property type="project" value="InterPro"/>
</dbReference>
<keyword evidence="3 9" id="KW-0689">Ribosomal protein</keyword>
<feature type="domain" description="S5 DRBM" evidence="12">
    <location>
        <begin position="114"/>
        <end position="178"/>
    </location>
</feature>
<dbReference type="FunFam" id="3.30.160.20:FF:000022">
    <property type="entry name" value="28S ribosomal protein S5, mitochondrial"/>
    <property type="match status" value="1"/>
</dbReference>
<evidence type="ECO:0000256" key="11">
    <source>
        <dbReference type="SAM" id="MobiDB-lite"/>
    </source>
</evidence>
<dbReference type="Pfam" id="PF00333">
    <property type="entry name" value="Ribosomal_S5"/>
    <property type="match status" value="1"/>
</dbReference>
<dbReference type="PROSITE" id="PS50881">
    <property type="entry name" value="S5_DSRBD"/>
    <property type="match status" value="1"/>
</dbReference>
<evidence type="ECO:0000313" key="13">
    <source>
        <dbReference type="EMBL" id="CAD7629979.1"/>
    </source>
</evidence>
<dbReference type="SUPFAM" id="SSF54768">
    <property type="entry name" value="dsRNA-binding domain-like"/>
    <property type="match status" value="1"/>
</dbReference>
<dbReference type="EMBL" id="CAJPIZ010007573">
    <property type="protein sequence ID" value="CAG2110409.1"/>
    <property type="molecule type" value="Genomic_DNA"/>
</dbReference>
<dbReference type="GO" id="GO:0003735">
    <property type="term" value="F:structural constituent of ribosome"/>
    <property type="evidence" value="ECO:0007669"/>
    <property type="project" value="UniProtKB-UniRule"/>
</dbReference>
<dbReference type="GO" id="GO:0005763">
    <property type="term" value="C:mitochondrial small ribosomal subunit"/>
    <property type="evidence" value="ECO:0007669"/>
    <property type="project" value="UniProtKB-ARBA"/>
</dbReference>
<dbReference type="SUPFAM" id="SSF54211">
    <property type="entry name" value="Ribosomal protein S5 domain 2-like"/>
    <property type="match status" value="1"/>
</dbReference>
<dbReference type="InterPro" id="IPR014721">
    <property type="entry name" value="Ribsml_uS5_D2-typ_fold_subgr"/>
</dbReference>
<dbReference type="InterPro" id="IPR005324">
    <property type="entry name" value="Ribosomal_uS5_C"/>
</dbReference>
<sequence length="395" mass="44918">MGVSKMSAKRGRKGGGGKIMKHDLNRGQRIGVGRQRMVWPGLNAPVLLGRQTLRLKSLGKDEMFDQNLATARSRMKRFSAAKVHPLERGWSGTKMGGRWIGPPDPVYGEEFVGFDTKVLALKPIFKMTAIFGKHKRYYCLSVTGNVNGLAGYAVGKHIDSKTALIKSKNKAAQRLQYMNLYEGNSLYHNFYSKFWATELFVRKMPKGYGVRAHRCVTAICEALGLTDIHCKVEGANKNYLHITRAFFNGLQNQKTYQQMADEKGLNVVELVGDYDYPKVLAKPTNKCRTDEEISADEILDYDMFIYNGRVIQPAKQKPLYYTKDKGWETYTKKWQYKQSQQLSRIQLIAEYGSLESYITQMDRQRLKDKRVKALDGMSLETSDGTATTDDNEVHT</sequence>
<dbReference type="OrthoDB" id="309483at2759"/>
<dbReference type="PANTHER" id="PTHR48277:SF1">
    <property type="entry name" value="MITOCHONDRIAL RIBOSOMAL PROTEIN S5"/>
    <property type="match status" value="1"/>
</dbReference>
<dbReference type="PANTHER" id="PTHR48277">
    <property type="entry name" value="MITOCHONDRIAL RIBOSOMAL PROTEIN S5"/>
    <property type="match status" value="1"/>
</dbReference>
<dbReference type="GO" id="GO:0003723">
    <property type="term" value="F:RNA binding"/>
    <property type="evidence" value="ECO:0007669"/>
    <property type="project" value="InterPro"/>
</dbReference>
<evidence type="ECO:0000256" key="4">
    <source>
        <dbReference type="ARBA" id="ARBA00023128"/>
    </source>
</evidence>
<protein>
    <recommendedName>
        <fullName evidence="6">Small ribosomal subunit protein uS5m</fullName>
    </recommendedName>
    <alternativeName>
        <fullName evidence="7">28S ribosomal protein S5, mitochondrial</fullName>
    </alternativeName>
</protein>
<dbReference type="Gene3D" id="3.30.160.20">
    <property type="match status" value="1"/>
</dbReference>
<organism evidence="13">
    <name type="scientific">Medioppia subpectinata</name>
    <dbReference type="NCBI Taxonomy" id="1979941"/>
    <lineage>
        <taxon>Eukaryota</taxon>
        <taxon>Metazoa</taxon>
        <taxon>Ecdysozoa</taxon>
        <taxon>Arthropoda</taxon>
        <taxon>Chelicerata</taxon>
        <taxon>Arachnida</taxon>
        <taxon>Acari</taxon>
        <taxon>Acariformes</taxon>
        <taxon>Sarcoptiformes</taxon>
        <taxon>Oribatida</taxon>
        <taxon>Brachypylina</taxon>
        <taxon>Oppioidea</taxon>
        <taxon>Oppiidae</taxon>
        <taxon>Medioppia</taxon>
    </lineage>
</organism>
<dbReference type="InterPro" id="IPR020568">
    <property type="entry name" value="Ribosomal_Su5_D2-typ_SF"/>
</dbReference>
<evidence type="ECO:0000256" key="6">
    <source>
        <dbReference type="ARBA" id="ARBA00039335"/>
    </source>
</evidence>
<dbReference type="Proteomes" id="UP000759131">
    <property type="component" value="Unassembled WGS sequence"/>
</dbReference>
<dbReference type="Pfam" id="PF03719">
    <property type="entry name" value="Ribosomal_S5_C"/>
    <property type="match status" value="1"/>
</dbReference>
<dbReference type="InterPro" id="IPR048584">
    <property type="entry name" value="Ribosomal_uS5m_N"/>
</dbReference>
<evidence type="ECO:0000256" key="9">
    <source>
        <dbReference type="PROSITE-ProRule" id="PRU00268"/>
    </source>
</evidence>
<gene>
    <name evidence="13" type="ORF">OSB1V03_LOCUS10393</name>
</gene>
<keyword evidence="14" id="KW-1185">Reference proteome</keyword>
<reference evidence="13" key="1">
    <citation type="submission" date="2020-11" db="EMBL/GenBank/DDBJ databases">
        <authorList>
            <person name="Tran Van P."/>
        </authorList>
    </citation>
    <scope>NUCLEOTIDE SEQUENCE</scope>
</reference>